<reference evidence="6" key="2">
    <citation type="submission" date="2015-01" db="EMBL/GenBank/DDBJ databases">
        <title>Evolutionary Origins and Diversification of the Mycorrhizal Mutualists.</title>
        <authorList>
            <consortium name="DOE Joint Genome Institute"/>
            <consortium name="Mycorrhizal Genomics Consortium"/>
            <person name="Kohler A."/>
            <person name="Kuo A."/>
            <person name="Nagy L.G."/>
            <person name="Floudas D."/>
            <person name="Copeland A."/>
            <person name="Barry K.W."/>
            <person name="Cichocki N."/>
            <person name="Veneault-Fourrey C."/>
            <person name="LaButti K."/>
            <person name="Lindquist E.A."/>
            <person name="Lipzen A."/>
            <person name="Lundell T."/>
            <person name="Morin E."/>
            <person name="Murat C."/>
            <person name="Riley R."/>
            <person name="Ohm R."/>
            <person name="Sun H."/>
            <person name="Tunlid A."/>
            <person name="Henrissat B."/>
            <person name="Grigoriev I.V."/>
            <person name="Hibbett D.S."/>
            <person name="Martin F."/>
        </authorList>
    </citation>
    <scope>NUCLEOTIDE SEQUENCE [LARGE SCALE GENOMIC DNA]</scope>
    <source>
        <strain evidence="6">Foug A</strain>
    </source>
</reference>
<dbReference type="OrthoDB" id="27934at2759"/>
<feature type="region of interest" description="Disordered" evidence="2">
    <location>
        <begin position="943"/>
        <end position="969"/>
    </location>
</feature>
<reference evidence="5 6" key="1">
    <citation type="submission" date="2014-04" db="EMBL/GenBank/DDBJ databases">
        <authorList>
            <consortium name="DOE Joint Genome Institute"/>
            <person name="Kuo A."/>
            <person name="Kohler A."/>
            <person name="Nagy L.G."/>
            <person name="Floudas D."/>
            <person name="Copeland A."/>
            <person name="Barry K.W."/>
            <person name="Cichocki N."/>
            <person name="Veneault-Fourrey C."/>
            <person name="LaButti K."/>
            <person name="Lindquist E.A."/>
            <person name="Lipzen A."/>
            <person name="Lundell T."/>
            <person name="Morin E."/>
            <person name="Murat C."/>
            <person name="Sun H."/>
            <person name="Tunlid A."/>
            <person name="Henrissat B."/>
            <person name="Grigoriev I.V."/>
            <person name="Hibbett D.S."/>
            <person name="Martin F."/>
            <person name="Nordberg H.P."/>
            <person name="Cantor M.N."/>
            <person name="Hua S.X."/>
        </authorList>
    </citation>
    <scope>NUCLEOTIDE SEQUENCE [LARGE SCALE GENOMIC DNA]</scope>
    <source>
        <strain evidence="5 6">Foug A</strain>
    </source>
</reference>
<protein>
    <recommendedName>
        <fullName evidence="7">HCP-like protein</fullName>
    </recommendedName>
</protein>
<evidence type="ECO:0000313" key="6">
    <source>
        <dbReference type="Proteomes" id="UP000053989"/>
    </source>
</evidence>
<evidence type="ECO:0000256" key="1">
    <source>
        <dbReference type="ARBA" id="ARBA00038101"/>
    </source>
</evidence>
<dbReference type="InterPro" id="IPR050767">
    <property type="entry name" value="Sel1_AlgK"/>
</dbReference>
<sequence length="969" mass="108626">MTGSSRACRTTWLAFALTALAAFTASAHPEGIQYSQGVEPTPKTDIHGVRETAGSDFDQATEASRAFRSAMFTLHNITGHPQPYAHDPFARPNTPQMPSFFSSFLPSAQGKGPIGNAVRITQKLYHRLFSSDRSAGTRKKDEEMQRKAIKVIDLLQLSAELGNPEALFTLAHVSLFPPNIYFPSDPSLAYISFSTHASMTGNATSQSYLAFFYATGYADVVPTDQTKALLYYTFAAQGGDKGAQMALAYRYWSGIGTLEDCPRALGWYEEAADQAMEKMLSGPPGGLSLPYTPTSLSDLDGGVYGPGASFASTGFNVIKPSVKAGFARAAGETWEDLLEYYMFNADRGEMDFAYKLGKIFYQGSIYAAAGGIASGSEGVGRVLQDFDQAQYYFLQIARQVWPRDPPNPLQHKASAYSAEGVTQPGWAPKSAAYLGRMYMRGEGVKQDYEMATMWFERGAEYGDRECHNALGILWREGLVKGRKDTRKALEHFAIAAGQELAEAHVNLGKHHYARGDLKLAATYFETASRFGSTFEAHFYLAKIHTMNMRASEFTQDYAAGSCASAVSFYKLVAERGVWDDDLINEAEEGWNSGTERGKEMAILRWWIAAERGYEIAQNNLAYALDQDKSMLRSTRFSPFQVSNDTARLALTQWIRSASQRNVDALVKVGDYYYHGYGVSDESETVRWEKAAKFYQSAADTQLSALAMWNLGWMYENGMGVPQDFHLAKRHYDQAMDINTEAYLPVTLSLIKLYAKSLWHTFQGGGNGLDIWGYDEDKMSVSERANMNREIDPASRSQPTAENGQQRSHGPDESVDSFEDDGPWYLGKAREEFQRRKQQTIRRREEEDDPVQVCCICLFYQHSGITLLPQWARERRNAENERDSDFGPEDYFDAALRGGRRGEENLDEFLEMTLLVGLCLVVAVLIYIRTRFVERIRREQEERNLGQPRPDLGLFPPPDDPARQDWQIVR</sequence>
<feature type="signal peptide" evidence="4">
    <location>
        <begin position="1"/>
        <end position="27"/>
    </location>
</feature>
<comment type="similarity">
    <text evidence="1">Belongs to the sel-1 family.</text>
</comment>
<gene>
    <name evidence="5" type="ORF">SCLCIDRAFT_674630</name>
</gene>
<evidence type="ECO:0000256" key="2">
    <source>
        <dbReference type="SAM" id="MobiDB-lite"/>
    </source>
</evidence>
<evidence type="ECO:0000256" key="4">
    <source>
        <dbReference type="SAM" id="SignalP"/>
    </source>
</evidence>
<organism evidence="5 6">
    <name type="scientific">Scleroderma citrinum Foug A</name>
    <dbReference type="NCBI Taxonomy" id="1036808"/>
    <lineage>
        <taxon>Eukaryota</taxon>
        <taxon>Fungi</taxon>
        <taxon>Dikarya</taxon>
        <taxon>Basidiomycota</taxon>
        <taxon>Agaricomycotina</taxon>
        <taxon>Agaricomycetes</taxon>
        <taxon>Agaricomycetidae</taxon>
        <taxon>Boletales</taxon>
        <taxon>Sclerodermatineae</taxon>
        <taxon>Sclerodermataceae</taxon>
        <taxon>Scleroderma</taxon>
    </lineage>
</organism>
<accession>A0A0C3E663</accession>
<dbReference type="GO" id="GO:0036503">
    <property type="term" value="P:ERAD pathway"/>
    <property type="evidence" value="ECO:0007669"/>
    <property type="project" value="TreeGrafter"/>
</dbReference>
<name>A0A0C3E663_9AGAM</name>
<dbReference type="FunCoup" id="A0A0C3E663">
    <property type="interactions" value="128"/>
</dbReference>
<dbReference type="InParanoid" id="A0A0C3E663"/>
<keyword evidence="3" id="KW-1133">Transmembrane helix</keyword>
<dbReference type="SMART" id="SM00671">
    <property type="entry name" value="SEL1"/>
    <property type="match status" value="8"/>
</dbReference>
<proteinExistence type="inferred from homology"/>
<dbReference type="Gene3D" id="1.25.40.10">
    <property type="entry name" value="Tetratricopeptide repeat domain"/>
    <property type="match status" value="3"/>
</dbReference>
<dbReference type="InterPro" id="IPR011990">
    <property type="entry name" value="TPR-like_helical_dom_sf"/>
</dbReference>
<keyword evidence="6" id="KW-1185">Reference proteome</keyword>
<keyword evidence="3" id="KW-0472">Membrane</keyword>
<dbReference type="GO" id="GO:0005789">
    <property type="term" value="C:endoplasmic reticulum membrane"/>
    <property type="evidence" value="ECO:0007669"/>
    <property type="project" value="TreeGrafter"/>
</dbReference>
<keyword evidence="4" id="KW-0732">Signal</keyword>
<feature type="region of interest" description="Disordered" evidence="2">
    <location>
        <begin position="789"/>
        <end position="820"/>
    </location>
</feature>
<dbReference type="STRING" id="1036808.A0A0C3E663"/>
<evidence type="ECO:0008006" key="7">
    <source>
        <dbReference type="Google" id="ProtNLM"/>
    </source>
</evidence>
<dbReference type="SUPFAM" id="SSF81901">
    <property type="entry name" value="HCP-like"/>
    <property type="match status" value="3"/>
</dbReference>
<feature type="chain" id="PRO_5002163934" description="HCP-like protein" evidence="4">
    <location>
        <begin position="28"/>
        <end position="969"/>
    </location>
</feature>
<dbReference type="AlphaFoldDB" id="A0A0C3E663"/>
<dbReference type="InterPro" id="IPR006597">
    <property type="entry name" value="Sel1-like"/>
</dbReference>
<dbReference type="PANTHER" id="PTHR11102:SF147">
    <property type="entry name" value="SEL1L ADAPTOR SUBUNIT OF ERAD E3 UBIQUITIN LIGASE"/>
    <property type="match status" value="1"/>
</dbReference>
<dbReference type="EMBL" id="KN822031">
    <property type="protein sequence ID" value="KIM63939.1"/>
    <property type="molecule type" value="Genomic_DNA"/>
</dbReference>
<dbReference type="Proteomes" id="UP000053989">
    <property type="component" value="Unassembled WGS sequence"/>
</dbReference>
<feature type="transmembrane region" description="Helical" evidence="3">
    <location>
        <begin position="908"/>
        <end position="927"/>
    </location>
</feature>
<feature type="compositionally biased region" description="Polar residues" evidence="2">
    <location>
        <begin position="794"/>
        <end position="807"/>
    </location>
</feature>
<evidence type="ECO:0000313" key="5">
    <source>
        <dbReference type="EMBL" id="KIM63939.1"/>
    </source>
</evidence>
<dbReference type="Pfam" id="PF08238">
    <property type="entry name" value="Sel1"/>
    <property type="match status" value="7"/>
</dbReference>
<evidence type="ECO:0000256" key="3">
    <source>
        <dbReference type="SAM" id="Phobius"/>
    </source>
</evidence>
<dbReference type="PANTHER" id="PTHR11102">
    <property type="entry name" value="SEL-1-LIKE PROTEIN"/>
    <property type="match status" value="1"/>
</dbReference>
<keyword evidence="3" id="KW-0812">Transmembrane</keyword>
<dbReference type="HOGENOM" id="CLU_007931_0_1_1"/>